<dbReference type="WBParaSite" id="PS1159_v2.g13535.t1">
    <property type="protein sequence ID" value="PS1159_v2.g13535.t1"/>
    <property type="gene ID" value="PS1159_v2.g13535"/>
</dbReference>
<evidence type="ECO:0000313" key="1">
    <source>
        <dbReference type="Proteomes" id="UP000887580"/>
    </source>
</evidence>
<accession>A0AC35F3L9</accession>
<organism evidence="1 2">
    <name type="scientific">Panagrolaimus sp. PS1159</name>
    <dbReference type="NCBI Taxonomy" id="55785"/>
    <lineage>
        <taxon>Eukaryota</taxon>
        <taxon>Metazoa</taxon>
        <taxon>Ecdysozoa</taxon>
        <taxon>Nematoda</taxon>
        <taxon>Chromadorea</taxon>
        <taxon>Rhabditida</taxon>
        <taxon>Tylenchina</taxon>
        <taxon>Panagrolaimomorpha</taxon>
        <taxon>Panagrolaimoidea</taxon>
        <taxon>Panagrolaimidae</taxon>
        <taxon>Panagrolaimus</taxon>
    </lineage>
</organism>
<evidence type="ECO:0000313" key="2">
    <source>
        <dbReference type="WBParaSite" id="PS1159_v2.g13535.t1"/>
    </source>
</evidence>
<reference evidence="2" key="1">
    <citation type="submission" date="2022-11" db="UniProtKB">
        <authorList>
            <consortium name="WormBaseParasite"/>
        </authorList>
    </citation>
    <scope>IDENTIFICATION</scope>
</reference>
<sequence length="509" mass="58638">MSKTNKQMPLDDDEVDAEVMGPNGNNNKVSNEIIKHHDKTDEIFMTAEEKDKYMEKWLEVAYLIYSTLIENKQNAENTIICVPQIISTLELFAQASSCDKDIQKYIYFVKSPTVLNKKNMLGKILEKWEKDVQDATQPGNFYTQRRLFVNHGFSKSYSLETFATLSMLGIEVKILFNENSDFLRWLKNSCKMKQFPDSIRNPFNLWPIKDYSVQVEKKDHKEMNICKCPIFVAVSQFEFPIKANALDNEKVYKIAFETPTSKTEVLAFRIKCTKLNPLRFIEISKEKKCRIIELPCAAERLSTYIIENCDEIGIKNGKDLKQYILSMNNAQTDTKIESLYIPRFFGFSRTSSNIAQGIQDSLKDTHKLFQANAFADLAYEGAEPSASKPSSIQHYNHFELMKLPDCTKSNITSVNHVEKHHKIAHPFMFIVWDTNSKIPLYISRICAPDRDDESNDGSVKDKDKALQPKNKWNVFASFFGLFKKKPIVKKELETVDIPATITQSQKLDP</sequence>
<dbReference type="Proteomes" id="UP000887580">
    <property type="component" value="Unplaced"/>
</dbReference>
<name>A0AC35F3L9_9BILA</name>
<protein>
    <submittedName>
        <fullName evidence="2">Serpin domain-containing protein</fullName>
    </submittedName>
</protein>
<proteinExistence type="predicted"/>